<gene>
    <name evidence="2" type="ORF">TBCH5v1_1957</name>
</gene>
<organism evidence="2 3">
    <name type="scientific">Thermococcus barophilus</name>
    <dbReference type="NCBI Taxonomy" id="55802"/>
    <lineage>
        <taxon>Archaea</taxon>
        <taxon>Methanobacteriati</taxon>
        <taxon>Methanobacteriota</taxon>
        <taxon>Thermococci</taxon>
        <taxon>Thermococcales</taxon>
        <taxon>Thermococcaceae</taxon>
        <taxon>Thermococcus</taxon>
    </lineage>
</organism>
<dbReference type="PATRIC" id="fig|55802.8.peg.1938"/>
<dbReference type="EMBL" id="CP013050">
    <property type="protein sequence ID" value="ALM75861.1"/>
    <property type="molecule type" value="Genomic_DNA"/>
</dbReference>
<name>A0A0S1XDM1_THEBA</name>
<proteinExistence type="predicted"/>
<evidence type="ECO:0000313" key="2">
    <source>
        <dbReference type="EMBL" id="ALM75861.1"/>
    </source>
</evidence>
<accession>A0A0S1XDM1</accession>
<reference evidence="2 3" key="1">
    <citation type="journal article" date="2016" name="Genome Announc.">
        <title>Complete genome sequence of the hyperthermophilic and piezophilic archaeon Thermococcus barophilus Ch5, capable of growth at the expense of hydrogenogenesis from carbon monoxide and formate.</title>
        <authorList>
            <person name="Oger P."/>
            <person name="Sokolova T.G."/>
            <person name="Kozhevnikova D.A."/>
            <person name="Taranov E.A."/>
            <person name="Vannier P."/>
            <person name="Lee H.S."/>
            <person name="Kwon K.K."/>
            <person name="Kang S.G."/>
            <person name="Lee J.H."/>
            <person name="Bonch-Osmolovskaya E.A."/>
            <person name="Lebedinsky A.V."/>
        </authorList>
    </citation>
    <scope>NUCLEOTIDE SEQUENCE [LARGE SCALE GENOMIC DNA]</scope>
    <source>
        <strain evidence="3">Ch5</strain>
    </source>
</reference>
<dbReference type="AlphaFoldDB" id="A0A0S1XDM1"/>
<evidence type="ECO:0000313" key="3">
    <source>
        <dbReference type="Proteomes" id="UP000066042"/>
    </source>
</evidence>
<dbReference type="InterPro" id="IPR022651">
    <property type="entry name" value="S_layer_C"/>
</dbReference>
<dbReference type="STRING" id="55802.TBCH5v1_1957"/>
<dbReference type="Pfam" id="PF16286">
    <property type="entry name" value="DUF4932"/>
    <property type="match status" value="1"/>
</dbReference>
<evidence type="ECO:0000259" key="1">
    <source>
        <dbReference type="Pfam" id="PF05124"/>
    </source>
</evidence>
<sequence length="550" mass="64246">MVSCMKKTLLLTMLLIFATISNSFVIADEISQKVTPNIFVEVDPRVELVETIFYFTDWGKMQGFPAGYEQGYQYLRDINSYFSKYRFHRAVKLAQKAFKSGMAYDAIPYFALFLDRETFEKAKPWDDYIISRVGGNVTLLNELAEAVRDFAKESNFWEFYRNHEPLYERAIGNYLSSVNLGNITKTEEQFFGENVKEWHVVLQLAQWGNSYGPHFDTPDGKIIYGLLGVCGITYNGTPEFCNALVHEFAHSFVNPTVERYFDLFENYSLLYEPVWLRMEKLAYGSWKVMLDETFVRAFEAYYIHMTKGDFYARRFLVRQIALGFYFIHDIYAAYLEYSKNRNRYETFEDFLPELAKVIGDVYNRTFGDKMDKLENGEYVYSFMKHSKSGRIVIVYGTINPDRSGNEHDKQLAELIWRSLTHRGYNVTVKTDTEVTEEDLKSYLILIGGPVANNVTRQVNDLLKVRFIKKNGEYVLYSEYTNRTYLSKDVGVLEVIRNPWNVGKLITLIAGITREGTFVPYTPDILHYCIYNRDWRNIGYLEDKMLVKVGI</sequence>
<protein>
    <recommendedName>
        <fullName evidence="1">S-layer protein outer domain-containing protein</fullName>
    </recommendedName>
</protein>
<dbReference type="InterPro" id="IPR032560">
    <property type="entry name" value="DUF4932"/>
</dbReference>
<feature type="domain" description="S-layer protein outer" evidence="1">
    <location>
        <begin position="428"/>
        <end position="516"/>
    </location>
</feature>
<dbReference type="Proteomes" id="UP000066042">
    <property type="component" value="Chromosome"/>
</dbReference>
<dbReference type="Pfam" id="PF05124">
    <property type="entry name" value="S_layer_C"/>
    <property type="match status" value="1"/>
</dbReference>